<feature type="transmembrane region" description="Helical" evidence="1">
    <location>
        <begin position="16"/>
        <end position="35"/>
    </location>
</feature>
<dbReference type="AlphaFoldDB" id="A0A068U608"/>
<keyword evidence="1" id="KW-1133">Transmembrane helix</keyword>
<organism evidence="2 3">
    <name type="scientific">Coffea canephora</name>
    <name type="common">Robusta coffee</name>
    <dbReference type="NCBI Taxonomy" id="49390"/>
    <lineage>
        <taxon>Eukaryota</taxon>
        <taxon>Viridiplantae</taxon>
        <taxon>Streptophyta</taxon>
        <taxon>Embryophyta</taxon>
        <taxon>Tracheophyta</taxon>
        <taxon>Spermatophyta</taxon>
        <taxon>Magnoliopsida</taxon>
        <taxon>eudicotyledons</taxon>
        <taxon>Gunneridae</taxon>
        <taxon>Pentapetalae</taxon>
        <taxon>asterids</taxon>
        <taxon>lamiids</taxon>
        <taxon>Gentianales</taxon>
        <taxon>Rubiaceae</taxon>
        <taxon>Ixoroideae</taxon>
        <taxon>Gardenieae complex</taxon>
        <taxon>Bertiereae - Coffeeae clade</taxon>
        <taxon>Coffeeae</taxon>
        <taxon>Coffea</taxon>
    </lineage>
</organism>
<dbReference type="EMBL" id="HG739095">
    <property type="protein sequence ID" value="CDP03697.1"/>
    <property type="molecule type" value="Genomic_DNA"/>
</dbReference>
<evidence type="ECO:0000313" key="3">
    <source>
        <dbReference type="Proteomes" id="UP000295252"/>
    </source>
</evidence>
<proteinExistence type="predicted"/>
<name>A0A068U608_COFCA</name>
<dbReference type="InParanoid" id="A0A068U608"/>
<evidence type="ECO:0000256" key="1">
    <source>
        <dbReference type="SAM" id="Phobius"/>
    </source>
</evidence>
<keyword evidence="1" id="KW-0812">Transmembrane</keyword>
<keyword evidence="1" id="KW-0472">Membrane</keyword>
<gene>
    <name evidence="2" type="ORF">GSCOC_T00016155001</name>
</gene>
<evidence type="ECO:0000313" key="2">
    <source>
        <dbReference type="EMBL" id="CDP03697.1"/>
    </source>
</evidence>
<dbReference type="Gramene" id="CDP03697">
    <property type="protein sequence ID" value="CDP03697"/>
    <property type="gene ID" value="GSCOC_T00016155001"/>
</dbReference>
<dbReference type="Proteomes" id="UP000295252">
    <property type="component" value="Chromosome I"/>
</dbReference>
<sequence length="62" mass="7153">MCLHGLKEVRNRKAGFLPPCVCVSVILFSNIIDWGSSFQFSFLMRGYLRIHAVWFSRGETCK</sequence>
<protein>
    <submittedName>
        <fullName evidence="2">Uncharacterized protein</fullName>
    </submittedName>
</protein>
<reference evidence="3" key="1">
    <citation type="journal article" date="2014" name="Science">
        <title>The coffee genome provides insight into the convergent evolution of caffeine biosynthesis.</title>
        <authorList>
            <person name="Denoeud F."/>
            <person name="Carretero-Paulet L."/>
            <person name="Dereeper A."/>
            <person name="Droc G."/>
            <person name="Guyot R."/>
            <person name="Pietrella M."/>
            <person name="Zheng C."/>
            <person name="Alberti A."/>
            <person name="Anthony F."/>
            <person name="Aprea G."/>
            <person name="Aury J.M."/>
            <person name="Bento P."/>
            <person name="Bernard M."/>
            <person name="Bocs S."/>
            <person name="Campa C."/>
            <person name="Cenci A."/>
            <person name="Combes M.C."/>
            <person name="Crouzillat D."/>
            <person name="Da Silva C."/>
            <person name="Daddiego L."/>
            <person name="De Bellis F."/>
            <person name="Dussert S."/>
            <person name="Garsmeur O."/>
            <person name="Gayraud T."/>
            <person name="Guignon V."/>
            <person name="Jahn K."/>
            <person name="Jamilloux V."/>
            <person name="Joet T."/>
            <person name="Labadie K."/>
            <person name="Lan T."/>
            <person name="Leclercq J."/>
            <person name="Lepelley M."/>
            <person name="Leroy T."/>
            <person name="Li L.T."/>
            <person name="Librado P."/>
            <person name="Lopez L."/>
            <person name="Munoz A."/>
            <person name="Noel B."/>
            <person name="Pallavicini A."/>
            <person name="Perrotta G."/>
            <person name="Poncet V."/>
            <person name="Pot D."/>
            <person name="Priyono X."/>
            <person name="Rigoreau M."/>
            <person name="Rouard M."/>
            <person name="Rozas J."/>
            <person name="Tranchant-Dubreuil C."/>
            <person name="VanBuren R."/>
            <person name="Zhang Q."/>
            <person name="Andrade A.C."/>
            <person name="Argout X."/>
            <person name="Bertrand B."/>
            <person name="de Kochko A."/>
            <person name="Graziosi G."/>
            <person name="Henry R.J."/>
            <person name="Jayarama X."/>
            <person name="Ming R."/>
            <person name="Nagai C."/>
            <person name="Rounsley S."/>
            <person name="Sankoff D."/>
            <person name="Giuliano G."/>
            <person name="Albert V.A."/>
            <person name="Wincker P."/>
            <person name="Lashermes P."/>
        </authorList>
    </citation>
    <scope>NUCLEOTIDE SEQUENCE [LARGE SCALE GENOMIC DNA]</scope>
    <source>
        <strain evidence="3">cv. DH200-94</strain>
    </source>
</reference>
<accession>A0A068U608</accession>
<keyword evidence="3" id="KW-1185">Reference proteome</keyword>